<evidence type="ECO:0000313" key="2">
    <source>
        <dbReference type="EMBL" id="KIL55196.1"/>
    </source>
</evidence>
<dbReference type="Proteomes" id="UP000054549">
    <property type="component" value="Unassembled WGS sequence"/>
</dbReference>
<feature type="compositionally biased region" description="Gly residues" evidence="1">
    <location>
        <begin position="113"/>
        <end position="125"/>
    </location>
</feature>
<organism evidence="2 3">
    <name type="scientific">Amanita muscaria (strain Koide BX008)</name>
    <dbReference type="NCBI Taxonomy" id="946122"/>
    <lineage>
        <taxon>Eukaryota</taxon>
        <taxon>Fungi</taxon>
        <taxon>Dikarya</taxon>
        <taxon>Basidiomycota</taxon>
        <taxon>Agaricomycotina</taxon>
        <taxon>Agaricomycetes</taxon>
        <taxon>Agaricomycetidae</taxon>
        <taxon>Agaricales</taxon>
        <taxon>Pluteineae</taxon>
        <taxon>Amanitaceae</taxon>
        <taxon>Amanita</taxon>
    </lineage>
</organism>
<protein>
    <submittedName>
        <fullName evidence="2">Uncharacterized protein</fullName>
    </submittedName>
</protein>
<dbReference type="HOGENOM" id="CLU_139858_0_0_1"/>
<reference evidence="2 3" key="1">
    <citation type="submission" date="2014-04" db="EMBL/GenBank/DDBJ databases">
        <title>Evolutionary Origins and Diversification of the Mycorrhizal Mutualists.</title>
        <authorList>
            <consortium name="DOE Joint Genome Institute"/>
            <consortium name="Mycorrhizal Genomics Consortium"/>
            <person name="Kohler A."/>
            <person name="Kuo A."/>
            <person name="Nagy L.G."/>
            <person name="Floudas D."/>
            <person name="Copeland A."/>
            <person name="Barry K.W."/>
            <person name="Cichocki N."/>
            <person name="Veneault-Fourrey C."/>
            <person name="LaButti K."/>
            <person name="Lindquist E.A."/>
            <person name="Lipzen A."/>
            <person name="Lundell T."/>
            <person name="Morin E."/>
            <person name="Murat C."/>
            <person name="Riley R."/>
            <person name="Ohm R."/>
            <person name="Sun H."/>
            <person name="Tunlid A."/>
            <person name="Henrissat B."/>
            <person name="Grigoriev I.V."/>
            <person name="Hibbett D.S."/>
            <person name="Martin F."/>
        </authorList>
    </citation>
    <scope>NUCLEOTIDE SEQUENCE [LARGE SCALE GENOMIC DNA]</scope>
    <source>
        <strain evidence="2 3">Koide BX008</strain>
    </source>
</reference>
<dbReference type="EMBL" id="KN818552">
    <property type="protein sequence ID" value="KIL55196.1"/>
    <property type="molecule type" value="Genomic_DNA"/>
</dbReference>
<evidence type="ECO:0000256" key="1">
    <source>
        <dbReference type="SAM" id="MobiDB-lite"/>
    </source>
</evidence>
<evidence type="ECO:0000313" key="3">
    <source>
        <dbReference type="Proteomes" id="UP000054549"/>
    </source>
</evidence>
<name>A0A0C2WF23_AMAMK</name>
<gene>
    <name evidence="2" type="ORF">M378DRAFT_18163</name>
</gene>
<feature type="region of interest" description="Disordered" evidence="1">
    <location>
        <begin position="105"/>
        <end position="132"/>
    </location>
</feature>
<keyword evidence="3" id="KW-1185">Reference proteome</keyword>
<proteinExistence type="predicted"/>
<sequence length="132" mass="14058">MKLADNFSALKIKPTLHKFGSWPYPIPPIEYSTDSDSESREHVKANKLTKVPRKTIIKKSKFRNDTVYYSSGKECSDSGDADSNSETEPDYEWINFIRKRAADKAAAQANGGAATGGAATGGAAAGGAAIAT</sequence>
<dbReference type="InParanoid" id="A0A0C2WF23"/>
<dbReference type="AlphaFoldDB" id="A0A0C2WF23"/>
<accession>A0A0C2WF23</accession>